<dbReference type="STRING" id="1230453.C453_18024"/>
<evidence type="ECO:0000313" key="2">
    <source>
        <dbReference type="Proteomes" id="UP000011612"/>
    </source>
</evidence>
<dbReference type="Proteomes" id="UP000011612">
    <property type="component" value="Unassembled WGS sequence"/>
</dbReference>
<dbReference type="EMBL" id="AOLK01000023">
    <property type="protein sequence ID" value="ELZ81939.1"/>
    <property type="molecule type" value="Genomic_DNA"/>
</dbReference>
<dbReference type="AlphaFoldDB" id="M0HFT4"/>
<sequence>MPSIEEAAMADDTDLHDDLDALACDIERAILEFDAALERHAQVRQRVREPVFRSETTTFDDVQDLFF</sequence>
<organism evidence="1 2">
    <name type="scientific">Haloferax elongans ATCC BAA-1513</name>
    <dbReference type="NCBI Taxonomy" id="1230453"/>
    <lineage>
        <taxon>Archaea</taxon>
        <taxon>Methanobacteriati</taxon>
        <taxon>Methanobacteriota</taxon>
        <taxon>Stenosarchaea group</taxon>
        <taxon>Halobacteria</taxon>
        <taxon>Halobacteriales</taxon>
        <taxon>Haloferacaceae</taxon>
        <taxon>Haloferax</taxon>
    </lineage>
</organism>
<keyword evidence="2" id="KW-1185">Reference proteome</keyword>
<accession>M0HFT4</accession>
<gene>
    <name evidence="1" type="ORF">C453_18024</name>
</gene>
<dbReference type="PATRIC" id="fig|1230453.4.peg.3588"/>
<proteinExistence type="predicted"/>
<evidence type="ECO:0000313" key="1">
    <source>
        <dbReference type="EMBL" id="ELZ81939.1"/>
    </source>
</evidence>
<comment type="caution">
    <text evidence="1">The sequence shown here is derived from an EMBL/GenBank/DDBJ whole genome shotgun (WGS) entry which is preliminary data.</text>
</comment>
<name>M0HFT4_HALEO</name>
<protein>
    <submittedName>
        <fullName evidence="1">Uncharacterized protein</fullName>
    </submittedName>
</protein>
<reference evidence="1 2" key="1">
    <citation type="journal article" date="2014" name="PLoS Genet.">
        <title>Phylogenetically driven sequencing of extremely halophilic archaea reveals strategies for static and dynamic osmo-response.</title>
        <authorList>
            <person name="Becker E.A."/>
            <person name="Seitzer P.M."/>
            <person name="Tritt A."/>
            <person name="Larsen D."/>
            <person name="Krusor M."/>
            <person name="Yao A.I."/>
            <person name="Wu D."/>
            <person name="Madern D."/>
            <person name="Eisen J.A."/>
            <person name="Darling A.E."/>
            <person name="Facciotti M.T."/>
        </authorList>
    </citation>
    <scope>NUCLEOTIDE SEQUENCE [LARGE SCALE GENOMIC DNA]</scope>
    <source>
        <strain evidence="1 2">ATCC BAA-1513</strain>
    </source>
</reference>